<keyword evidence="2" id="KW-1185">Reference proteome</keyword>
<evidence type="ECO:0000313" key="1">
    <source>
        <dbReference type="EMBL" id="AXI01644.1"/>
    </source>
</evidence>
<proteinExistence type="predicted"/>
<protein>
    <submittedName>
        <fullName evidence="1">Uncharacterized protein</fullName>
    </submittedName>
</protein>
<dbReference type="Proteomes" id="UP000253940">
    <property type="component" value="Chromosome"/>
</dbReference>
<dbReference type="RefSeq" id="WP_114897754.1">
    <property type="nucleotide sequence ID" value="NZ_CP031222.1"/>
</dbReference>
<dbReference type="PROSITE" id="PS51257">
    <property type="entry name" value="PROKAR_LIPOPROTEIN"/>
    <property type="match status" value="1"/>
</dbReference>
<dbReference type="EMBL" id="CP031222">
    <property type="protein sequence ID" value="AXI01644.1"/>
    <property type="molecule type" value="Genomic_DNA"/>
</dbReference>
<dbReference type="KEGG" id="mbah:HYN46_01275"/>
<accession>A0A345P2Y5</accession>
<dbReference type="AlphaFoldDB" id="A0A345P2Y5"/>
<organism evidence="1 2">
    <name type="scientific">Aquirhabdus parva</name>
    <dbReference type="NCBI Taxonomy" id="2283318"/>
    <lineage>
        <taxon>Bacteria</taxon>
        <taxon>Pseudomonadati</taxon>
        <taxon>Pseudomonadota</taxon>
        <taxon>Gammaproteobacteria</taxon>
        <taxon>Moraxellales</taxon>
        <taxon>Moraxellaceae</taxon>
        <taxon>Aquirhabdus</taxon>
    </lineage>
</organism>
<sequence>MMHRISHQWPTCFLIAVILISVGGCSKKKPDPAMETPETQTASLSAAEKFIKQQEEDKHSADYYKVDNKERVVVEDSIIDDVNANIGDVKANAEKARIIALKDNEASGRKYQQTQQADKSH</sequence>
<evidence type="ECO:0000313" key="2">
    <source>
        <dbReference type="Proteomes" id="UP000253940"/>
    </source>
</evidence>
<name>A0A345P2Y5_9GAMM</name>
<reference evidence="1 2" key="1">
    <citation type="submission" date="2018-07" db="EMBL/GenBank/DDBJ databases">
        <title>Genome sequencing of Moraxellaceae gen. HYN0046.</title>
        <authorList>
            <person name="Kim M."/>
            <person name="Yi H."/>
        </authorList>
    </citation>
    <scope>NUCLEOTIDE SEQUENCE [LARGE SCALE GENOMIC DNA]</scope>
    <source>
        <strain evidence="1 2">HYN0046</strain>
    </source>
</reference>
<gene>
    <name evidence="1" type="ORF">HYN46_01275</name>
</gene>